<dbReference type="PANTHER" id="PTHR10996:SF284">
    <property type="entry name" value="OS04G0106400 PROTEIN"/>
    <property type="match status" value="1"/>
</dbReference>
<accession>M8AUK7</accession>
<keyword evidence="3" id="KW-0520">NAD</keyword>
<keyword evidence="1" id="KW-0521">NADP</keyword>
<name>M8AUK7_AEGTA</name>
<keyword evidence="2" id="KW-0560">Oxidoreductase</keyword>
<evidence type="ECO:0000256" key="3">
    <source>
        <dbReference type="ARBA" id="ARBA00023027"/>
    </source>
</evidence>
<dbReference type="ExpressionAtlas" id="M8AUK7">
    <property type="expression patterns" value="baseline"/>
</dbReference>
<dbReference type="InterPro" id="IPR006140">
    <property type="entry name" value="D-isomer_DH_NAD-bd"/>
</dbReference>
<dbReference type="PANTHER" id="PTHR10996">
    <property type="entry name" value="2-HYDROXYACID DEHYDROGENASE-RELATED"/>
    <property type="match status" value="1"/>
</dbReference>
<protein>
    <submittedName>
        <fullName evidence="5">Glyoxylate reductase</fullName>
    </submittedName>
</protein>
<evidence type="ECO:0000259" key="4">
    <source>
        <dbReference type="Pfam" id="PF02826"/>
    </source>
</evidence>
<proteinExistence type="predicted"/>
<evidence type="ECO:0000313" key="5">
    <source>
        <dbReference type="EnsemblPlants" id="EMT05350"/>
    </source>
</evidence>
<dbReference type="SUPFAM" id="SSF51735">
    <property type="entry name" value="NAD(P)-binding Rossmann-fold domains"/>
    <property type="match status" value="1"/>
</dbReference>
<dbReference type="InterPro" id="IPR036291">
    <property type="entry name" value="NAD(P)-bd_dom_sf"/>
</dbReference>
<dbReference type="Gene3D" id="3.40.50.720">
    <property type="entry name" value="NAD(P)-binding Rossmann-like Domain"/>
    <property type="match status" value="2"/>
</dbReference>
<dbReference type="FunFam" id="3.40.50.720:FF:000213">
    <property type="entry name" value="Putative 2-hydroxyacid dehydrogenase"/>
    <property type="match status" value="1"/>
</dbReference>
<reference evidence="5" key="1">
    <citation type="submission" date="2015-06" db="UniProtKB">
        <authorList>
            <consortium name="EnsemblPlants"/>
        </authorList>
    </citation>
    <scope>IDENTIFICATION</scope>
</reference>
<dbReference type="GO" id="GO:0030267">
    <property type="term" value="F:glyoxylate reductase (NADPH) activity"/>
    <property type="evidence" value="ECO:0007669"/>
    <property type="project" value="TreeGrafter"/>
</dbReference>
<evidence type="ECO:0000256" key="2">
    <source>
        <dbReference type="ARBA" id="ARBA00023002"/>
    </source>
</evidence>
<dbReference type="GO" id="GO:0005829">
    <property type="term" value="C:cytosol"/>
    <property type="evidence" value="ECO:0007669"/>
    <property type="project" value="TreeGrafter"/>
</dbReference>
<evidence type="ECO:0000256" key="1">
    <source>
        <dbReference type="ARBA" id="ARBA00022857"/>
    </source>
</evidence>
<dbReference type="Pfam" id="PF02826">
    <property type="entry name" value="2-Hacid_dh_C"/>
    <property type="match status" value="1"/>
</dbReference>
<dbReference type="EnsemblPlants" id="EMT05350">
    <property type="protein sequence ID" value="EMT05350"/>
    <property type="gene ID" value="F775_23348"/>
</dbReference>
<dbReference type="InterPro" id="IPR050223">
    <property type="entry name" value="D-isomer_2-hydroxyacid_DH"/>
</dbReference>
<dbReference type="AlphaFoldDB" id="M8AUK7"/>
<organism evidence="5">
    <name type="scientific">Aegilops tauschii</name>
    <name type="common">Tausch's goatgrass</name>
    <name type="synonym">Aegilops squarrosa</name>
    <dbReference type="NCBI Taxonomy" id="37682"/>
    <lineage>
        <taxon>Eukaryota</taxon>
        <taxon>Viridiplantae</taxon>
        <taxon>Streptophyta</taxon>
        <taxon>Embryophyta</taxon>
        <taxon>Tracheophyta</taxon>
        <taxon>Spermatophyta</taxon>
        <taxon>Magnoliopsida</taxon>
        <taxon>Liliopsida</taxon>
        <taxon>Poales</taxon>
        <taxon>Poaceae</taxon>
        <taxon>BOP clade</taxon>
        <taxon>Pooideae</taxon>
        <taxon>Triticodae</taxon>
        <taxon>Triticeae</taxon>
        <taxon>Triticinae</taxon>
        <taxon>Aegilops</taxon>
    </lineage>
</organism>
<feature type="domain" description="D-isomer specific 2-hydroxyacid dehydrogenase NAD-binding" evidence="4">
    <location>
        <begin position="40"/>
        <end position="188"/>
    </location>
</feature>
<dbReference type="GO" id="GO:0051287">
    <property type="term" value="F:NAD binding"/>
    <property type="evidence" value="ECO:0007669"/>
    <property type="project" value="InterPro"/>
</dbReference>
<dbReference type="GO" id="GO:0016618">
    <property type="term" value="F:hydroxypyruvate reductase [NAD(P)H] activity"/>
    <property type="evidence" value="ECO:0007669"/>
    <property type="project" value="TreeGrafter"/>
</dbReference>
<sequence length="226" mass="24287">MGRRRAACEGRGWSLPFSLVVISDQIGERLGRCTVWTVAWRTGVGGAALGGKRVGIIGLGNIGSRIARRLEAFGCIIHYNSRKPKDSISYKYFGNVHDLAAESDVLIVACALNKATRHIVDKDVLEALGKGGVVINIGRGANIDEAELVVALREGKIAGAGLDVFEHEPKVPAELFSMENVVLSRHVAVFTEESRSDLRAHTVGNLEAFFSGQPLLTPVDADSLVQ</sequence>